<accession>A0A6L3N3V7</accession>
<dbReference type="NCBIfam" id="TIGR01646">
    <property type="entry name" value="vgr_GE"/>
    <property type="match status" value="1"/>
</dbReference>
<comment type="caution">
    <text evidence="4">The sequence shown here is derived from an EMBL/GenBank/DDBJ whole genome shotgun (WGS) entry which is preliminary data.</text>
</comment>
<dbReference type="Pfam" id="PF10106">
    <property type="entry name" value="DUF2345"/>
    <property type="match status" value="1"/>
</dbReference>
<name>A0A6L3N3V7_9BURK</name>
<sequence length="784" mass="87690">MSSGTFSTEFSALTAGDRHRFYRLEVPQARSAEQSDVFEFHGVRAIGESTKYVICFTHPRPDLSRAEYLNKPATFVIQPPHDPMRTLHPEPRRRVQGVITGFARVSHSRDETTYEITLESRLALLRNTPKCRFFLDMSFPQIIEQILREHEFGRFLASFEFNLYRDYGKRPFIMQWQEDDLTFITRLCRRSGIWFVCEEGKHWENVRFGDDLTHYRHPPSLTVPYEEYGGMLSNGIESVSTLSMRSTTIPAQYQVRDYNPNTAYAPIDATNTIRDDPTTYGDAFTWGSSHQAQEDAAREALLRREAALAEQIQFHGSANLLDLTPSSVLKLSNHTLEEAKHGLLAVRVVCSASRKQAYRVEFDAIPSDRFYRLPLLEHAWPKVQGTITGRIAATPKYRGPYLDTKGRYVVQLHLDMDDRVPGLNSCEMRLAKPFAGPNHSGFHFGLVEGTEVTVAFHNGNPDFPYISQVLHNSEEPDPIVAGYPWGTRNTIRTRSNNTFEMDDREGKEHIKVATEHGKSQLNLGYTVDRDNRTRGEGFELRTDMQGSVRAGGGVFVSADSQPAAKGVAADMRPASDQFRLTQAEVQQLAELARTATAEVADLRAENAWLREAFSELQQSVIALSAPNGIGMATPNRVMVSAGKDVSVSASGRFNVSAMRNIVMAAKNVVSVFAHQMGIRLLAARGNVTIQAQSDGVDIASRQDTSIRSTSGRVVIEAKSEILLKCGGSYMRITPNNLTNATLGDYVEKAVAWEKRNPDGTMKKDTLPFSTDVPDLHQHGSRFSG</sequence>
<dbReference type="InterPro" id="IPR028244">
    <property type="entry name" value="T6SS_Rhs_Vgr_dom"/>
</dbReference>
<dbReference type="Proteomes" id="UP000473470">
    <property type="component" value="Unassembled WGS sequence"/>
</dbReference>
<dbReference type="AlphaFoldDB" id="A0A6L3N3V7"/>
<feature type="domain" description="DUF2345" evidence="2">
    <location>
        <begin position="611"/>
        <end position="757"/>
    </location>
</feature>
<dbReference type="Gene3D" id="3.55.50.10">
    <property type="entry name" value="Baseplate protein-like domains"/>
    <property type="match status" value="1"/>
</dbReference>
<dbReference type="InterPro" id="IPR037026">
    <property type="entry name" value="Vgr_OB-fold_dom_sf"/>
</dbReference>
<dbReference type="Pfam" id="PF13296">
    <property type="entry name" value="T6SS_Vgr"/>
    <property type="match status" value="1"/>
</dbReference>
<dbReference type="SUPFAM" id="SSF69279">
    <property type="entry name" value="Phage tail proteins"/>
    <property type="match status" value="2"/>
</dbReference>
<dbReference type="InterPro" id="IPR006533">
    <property type="entry name" value="T6SS_Vgr_RhsGE"/>
</dbReference>
<dbReference type="NCBIfam" id="TIGR03361">
    <property type="entry name" value="VI_Rhs_Vgr"/>
    <property type="match status" value="1"/>
</dbReference>
<dbReference type="Pfam" id="PF05954">
    <property type="entry name" value="Phage_GPD"/>
    <property type="match status" value="1"/>
</dbReference>
<dbReference type="Gene3D" id="2.30.110.50">
    <property type="match status" value="1"/>
</dbReference>
<gene>
    <name evidence="4" type="ORF">F7R25_03345</name>
</gene>
<evidence type="ECO:0000259" key="3">
    <source>
        <dbReference type="Pfam" id="PF13296"/>
    </source>
</evidence>
<dbReference type="InterPro" id="IPR017847">
    <property type="entry name" value="T6SS_RhsGE_Vgr_subset"/>
</dbReference>
<evidence type="ECO:0000313" key="4">
    <source>
        <dbReference type="EMBL" id="KAB0641026.1"/>
    </source>
</evidence>
<reference evidence="4 5" key="1">
    <citation type="submission" date="2019-09" db="EMBL/GenBank/DDBJ databases">
        <title>Draft genome sequences of 48 bacterial type strains from the CCUG.</title>
        <authorList>
            <person name="Tunovic T."/>
            <person name="Pineiro-Iglesias B."/>
            <person name="Unosson C."/>
            <person name="Inganas E."/>
            <person name="Ohlen M."/>
            <person name="Cardew S."/>
            <person name="Jensie-Markopoulos S."/>
            <person name="Salva-Serra F."/>
            <person name="Jaen-Luchoro D."/>
            <person name="Karlsson R."/>
            <person name="Svensson-Stadler L."/>
            <person name="Chun J."/>
            <person name="Moore E."/>
        </authorList>
    </citation>
    <scope>NUCLEOTIDE SEQUENCE [LARGE SCALE GENOMIC DNA]</scope>
    <source>
        <strain evidence="4 5">CCUG 65686</strain>
    </source>
</reference>
<dbReference type="Gene3D" id="4.10.220.110">
    <property type="match status" value="1"/>
</dbReference>
<dbReference type="Gene3D" id="2.40.50.230">
    <property type="entry name" value="Gp5 N-terminal domain"/>
    <property type="match status" value="1"/>
</dbReference>
<evidence type="ECO:0000256" key="1">
    <source>
        <dbReference type="SAM" id="MobiDB-lite"/>
    </source>
</evidence>
<evidence type="ECO:0000259" key="2">
    <source>
        <dbReference type="Pfam" id="PF10106"/>
    </source>
</evidence>
<dbReference type="InterPro" id="IPR018769">
    <property type="entry name" value="VgrG2_DUF2345"/>
</dbReference>
<protein>
    <submittedName>
        <fullName evidence="4">Type VI secretion system tip protein VgrG</fullName>
    </submittedName>
</protein>
<feature type="region of interest" description="Disordered" evidence="1">
    <location>
        <begin position="757"/>
        <end position="784"/>
    </location>
</feature>
<dbReference type="SUPFAM" id="SSF69255">
    <property type="entry name" value="gp5 N-terminal domain-like"/>
    <property type="match status" value="1"/>
</dbReference>
<feature type="domain" description="Putative type VI secretion system Rhs element associated Vgr" evidence="3">
    <location>
        <begin position="491"/>
        <end position="592"/>
    </location>
</feature>
<evidence type="ECO:0000313" key="5">
    <source>
        <dbReference type="Proteomes" id="UP000473470"/>
    </source>
</evidence>
<dbReference type="EMBL" id="VZOK01000003">
    <property type="protein sequence ID" value="KAB0641026.1"/>
    <property type="molecule type" value="Genomic_DNA"/>
</dbReference>
<dbReference type="RefSeq" id="WP_081069812.1">
    <property type="nucleotide sequence ID" value="NZ_CABVPM010000039.1"/>
</dbReference>
<proteinExistence type="predicted"/>
<organism evidence="4 5">
    <name type="scientific">Burkholderia stagnalis</name>
    <dbReference type="NCBI Taxonomy" id="1503054"/>
    <lineage>
        <taxon>Bacteria</taxon>
        <taxon>Pseudomonadati</taxon>
        <taxon>Pseudomonadota</taxon>
        <taxon>Betaproteobacteria</taxon>
        <taxon>Burkholderiales</taxon>
        <taxon>Burkholderiaceae</taxon>
        <taxon>Burkholderia</taxon>
        <taxon>Burkholderia cepacia complex</taxon>
    </lineage>
</organism>